<sequence>MPASLINAVVDSAVNAGVVPCGNQQPKQISHYPPPVSSTPVSAVAPPPPGVGVSG</sequence>
<dbReference type="RefSeq" id="WP_395599228.1">
    <property type="nucleotide sequence ID" value="NZ_JBIUVY010000010.1"/>
</dbReference>
<keyword evidence="3" id="KW-1185">Reference proteome</keyword>
<evidence type="ECO:0000256" key="1">
    <source>
        <dbReference type="SAM" id="MobiDB-lite"/>
    </source>
</evidence>
<reference evidence="2 3" key="1">
    <citation type="submission" date="2024-10" db="EMBL/GenBank/DDBJ databases">
        <title>The Natural Products Discovery Center: Release of the First 8490 Sequenced Strains for Exploring Actinobacteria Biosynthetic Diversity.</title>
        <authorList>
            <person name="Kalkreuter E."/>
            <person name="Kautsar S.A."/>
            <person name="Yang D."/>
            <person name="Bader C.D."/>
            <person name="Teijaro C.N."/>
            <person name="Fluegel L."/>
            <person name="Davis C.M."/>
            <person name="Simpson J.R."/>
            <person name="Lauterbach L."/>
            <person name="Steele A.D."/>
            <person name="Gui C."/>
            <person name="Meng S."/>
            <person name="Li G."/>
            <person name="Viehrig K."/>
            <person name="Ye F."/>
            <person name="Su P."/>
            <person name="Kiefer A.F."/>
            <person name="Nichols A."/>
            <person name="Cepeda A.J."/>
            <person name="Yan W."/>
            <person name="Fan B."/>
            <person name="Jiang Y."/>
            <person name="Adhikari A."/>
            <person name="Zheng C.-J."/>
            <person name="Schuster L."/>
            <person name="Cowan T.M."/>
            <person name="Smanski M.J."/>
            <person name="Chevrette M.G."/>
            <person name="De Carvalho L.P.S."/>
            <person name="Shen B."/>
        </authorList>
    </citation>
    <scope>NUCLEOTIDE SEQUENCE [LARGE SCALE GENOMIC DNA]</scope>
    <source>
        <strain evidence="2 3">NPDC087689</strain>
    </source>
</reference>
<proteinExistence type="predicted"/>
<name>A0ABW8DKF9_9PSED</name>
<organism evidence="2 3">
    <name type="scientific">Pseudomonas iridis</name>
    <dbReference type="NCBI Taxonomy" id="2710587"/>
    <lineage>
        <taxon>Bacteria</taxon>
        <taxon>Pseudomonadati</taxon>
        <taxon>Pseudomonadota</taxon>
        <taxon>Gammaproteobacteria</taxon>
        <taxon>Pseudomonadales</taxon>
        <taxon>Pseudomonadaceae</taxon>
        <taxon>Pseudomonas</taxon>
    </lineage>
</organism>
<comment type="caution">
    <text evidence="2">The sequence shown here is derived from an EMBL/GenBank/DDBJ whole genome shotgun (WGS) entry which is preliminary data.</text>
</comment>
<evidence type="ECO:0000313" key="2">
    <source>
        <dbReference type="EMBL" id="MFJ2286525.1"/>
    </source>
</evidence>
<dbReference type="Proteomes" id="UP001617296">
    <property type="component" value="Unassembled WGS sequence"/>
</dbReference>
<protein>
    <submittedName>
        <fullName evidence="2">Uncharacterized protein</fullName>
    </submittedName>
</protein>
<accession>A0ABW8DKF9</accession>
<feature type="compositionally biased region" description="Pro residues" evidence="1">
    <location>
        <begin position="45"/>
        <end position="55"/>
    </location>
</feature>
<feature type="region of interest" description="Disordered" evidence="1">
    <location>
        <begin position="24"/>
        <end position="55"/>
    </location>
</feature>
<gene>
    <name evidence="2" type="ORF">ACIOUF_09220</name>
</gene>
<evidence type="ECO:0000313" key="3">
    <source>
        <dbReference type="Proteomes" id="UP001617296"/>
    </source>
</evidence>
<dbReference type="EMBL" id="JBIUVY010000010">
    <property type="protein sequence ID" value="MFJ2286525.1"/>
    <property type="molecule type" value="Genomic_DNA"/>
</dbReference>